<dbReference type="SUPFAM" id="SSF82714">
    <property type="entry name" value="Multidrug efflux transporter AcrB TolC docking domain, DN and DC subdomains"/>
    <property type="match status" value="2"/>
</dbReference>
<evidence type="ECO:0000256" key="1">
    <source>
        <dbReference type="ARBA" id="ARBA00004429"/>
    </source>
</evidence>
<dbReference type="Proteomes" id="UP000224740">
    <property type="component" value="Unassembled WGS sequence"/>
</dbReference>
<dbReference type="Gene3D" id="3.30.70.1440">
    <property type="entry name" value="Multidrug efflux transporter AcrB pore domain"/>
    <property type="match status" value="1"/>
</dbReference>
<dbReference type="SUPFAM" id="SSF82693">
    <property type="entry name" value="Multidrug efflux transporter AcrB pore domain, PN1, PN2, PC1 and PC2 subdomains"/>
    <property type="match status" value="4"/>
</dbReference>
<proteinExistence type="inferred from homology"/>
<comment type="subcellular location">
    <subcellularLocation>
        <location evidence="1">Cell inner membrane</location>
        <topology evidence="1">Multi-pass membrane protein</topology>
    </subcellularLocation>
</comment>
<dbReference type="PRINTS" id="PR00702">
    <property type="entry name" value="ACRIFLAVINRP"/>
</dbReference>
<accession>A0A347TLU2</accession>
<dbReference type="GO" id="GO:0005886">
    <property type="term" value="C:plasma membrane"/>
    <property type="evidence" value="ECO:0007669"/>
    <property type="project" value="UniProtKB-SubCell"/>
</dbReference>
<keyword evidence="6 9" id="KW-0812">Transmembrane</keyword>
<dbReference type="Gene3D" id="1.20.1640.10">
    <property type="entry name" value="Multidrug efflux transporter AcrB transmembrane domain"/>
    <property type="match status" value="2"/>
</dbReference>
<feature type="transmembrane region" description="Helical" evidence="9">
    <location>
        <begin position="907"/>
        <end position="928"/>
    </location>
</feature>
<keyword evidence="3" id="KW-0813">Transport</keyword>
<dbReference type="GO" id="GO:0009636">
    <property type="term" value="P:response to toxic substance"/>
    <property type="evidence" value="ECO:0007669"/>
    <property type="project" value="UniProtKB-ARBA"/>
</dbReference>
<dbReference type="KEGG" id="amar:AMRN_1843"/>
<dbReference type="InterPro" id="IPR004764">
    <property type="entry name" value="MdtF-like"/>
</dbReference>
<dbReference type="FunFam" id="1.20.1640.10:FF:000001">
    <property type="entry name" value="Efflux pump membrane transporter"/>
    <property type="match status" value="1"/>
</dbReference>
<reference evidence="10 13" key="3">
    <citation type="submission" date="2018-08" db="EMBL/GenBank/DDBJ databases">
        <title>Complete genome of the Arcobacter marinus type strain JCM 15502.</title>
        <authorList>
            <person name="Miller W.G."/>
            <person name="Yee E."/>
            <person name="Huynh S."/>
            <person name="Parker C.T."/>
        </authorList>
    </citation>
    <scope>NUCLEOTIDE SEQUENCE [LARGE SCALE GENOMIC DNA]</scope>
    <source>
        <strain evidence="10 13">JCM 15502</strain>
    </source>
</reference>
<dbReference type="FunFam" id="3.30.70.1430:FF:000001">
    <property type="entry name" value="Efflux pump membrane transporter"/>
    <property type="match status" value="1"/>
</dbReference>
<keyword evidence="7 9" id="KW-1133">Transmembrane helix</keyword>
<reference evidence="11" key="2">
    <citation type="submission" date="2017-09" db="EMBL/GenBank/DDBJ databases">
        <authorList>
            <person name="Perez-Cataluna A."/>
            <person name="Figueras M.J."/>
            <person name="Salas-Masso N."/>
        </authorList>
    </citation>
    <scope>NUCLEOTIDE SEQUENCE</scope>
    <source>
        <strain evidence="11">CECT 7727</strain>
    </source>
</reference>
<feature type="transmembrane region" description="Helical" evidence="9">
    <location>
        <begin position="934"/>
        <end position="955"/>
    </location>
</feature>
<dbReference type="NCBIfam" id="TIGR00915">
    <property type="entry name" value="2A0602"/>
    <property type="match status" value="1"/>
</dbReference>
<dbReference type="Pfam" id="PF00873">
    <property type="entry name" value="ACR_tran"/>
    <property type="match status" value="1"/>
</dbReference>
<dbReference type="RefSeq" id="WP_099312042.1">
    <property type="nucleotide sequence ID" value="NZ_CP032101.1"/>
</dbReference>
<evidence type="ECO:0000256" key="3">
    <source>
        <dbReference type="ARBA" id="ARBA00022448"/>
    </source>
</evidence>
<evidence type="ECO:0000256" key="5">
    <source>
        <dbReference type="ARBA" id="ARBA00022519"/>
    </source>
</evidence>
<evidence type="ECO:0000256" key="9">
    <source>
        <dbReference type="SAM" id="Phobius"/>
    </source>
</evidence>
<feature type="transmembrane region" description="Helical" evidence="9">
    <location>
        <begin position="12"/>
        <end position="31"/>
    </location>
</feature>
<keyword evidence="4" id="KW-1003">Cell membrane</keyword>
<feature type="transmembrane region" description="Helical" evidence="9">
    <location>
        <begin position="394"/>
        <end position="415"/>
    </location>
</feature>
<evidence type="ECO:0000256" key="4">
    <source>
        <dbReference type="ARBA" id="ARBA00022475"/>
    </source>
</evidence>
<feature type="transmembrane region" description="Helical" evidence="9">
    <location>
        <begin position="878"/>
        <end position="895"/>
    </location>
</feature>
<feature type="transmembrane region" description="Helical" evidence="9">
    <location>
        <begin position="477"/>
        <end position="500"/>
    </location>
</feature>
<feature type="transmembrane region" description="Helical" evidence="9">
    <location>
        <begin position="368"/>
        <end position="388"/>
    </location>
</feature>
<protein>
    <submittedName>
        <fullName evidence="11">Hydrophobe/amphiphile efflux-1 family RND transporter</fullName>
    </submittedName>
    <submittedName>
        <fullName evidence="10">RND family efflux system, inner membrane transporter, AcrB family</fullName>
    </submittedName>
</protein>
<evidence type="ECO:0000256" key="8">
    <source>
        <dbReference type="ARBA" id="ARBA00023136"/>
    </source>
</evidence>
<evidence type="ECO:0000313" key="13">
    <source>
        <dbReference type="Proteomes" id="UP000264693"/>
    </source>
</evidence>
<dbReference type="Gene3D" id="3.30.2090.10">
    <property type="entry name" value="Multidrug efflux transporter AcrB TolC docking domain, DN and DC subdomains"/>
    <property type="match status" value="2"/>
</dbReference>
<comment type="similarity">
    <text evidence="2">Belongs to the resistance-nodulation-cell division (RND) (TC 2.A.6) family.</text>
</comment>
<keyword evidence="12" id="KW-1185">Reference proteome</keyword>
<feature type="transmembrane region" description="Helical" evidence="9">
    <location>
        <begin position="975"/>
        <end position="996"/>
    </location>
</feature>
<dbReference type="EMBL" id="CP032101">
    <property type="protein sequence ID" value="AXX87570.1"/>
    <property type="molecule type" value="Genomic_DNA"/>
</dbReference>
<feature type="transmembrane region" description="Helical" evidence="9">
    <location>
        <begin position="540"/>
        <end position="559"/>
    </location>
</feature>
<evidence type="ECO:0000313" key="11">
    <source>
        <dbReference type="EMBL" id="PHO14465.1"/>
    </source>
</evidence>
<evidence type="ECO:0000256" key="6">
    <source>
        <dbReference type="ARBA" id="ARBA00022692"/>
    </source>
</evidence>
<dbReference type="NCBIfam" id="NF000282">
    <property type="entry name" value="RND_permease_1"/>
    <property type="match status" value="1"/>
</dbReference>
<reference evidence="12" key="1">
    <citation type="submission" date="2017-09" db="EMBL/GenBank/DDBJ databases">
        <title>Arcobacter canalis sp. nov., a new species isolated from a water canal contaminated with urban sewage.</title>
        <authorList>
            <person name="Perez-Cataluna A."/>
            <person name="Salas-Masso N."/>
            <person name="Figueras M.J."/>
        </authorList>
    </citation>
    <scope>NUCLEOTIDE SEQUENCE [LARGE SCALE GENOMIC DNA]</scope>
    <source>
        <strain evidence="12">CECT 7727</strain>
    </source>
</reference>
<dbReference type="InterPro" id="IPR001036">
    <property type="entry name" value="Acrflvin-R"/>
</dbReference>
<dbReference type="Gene3D" id="3.30.70.1320">
    <property type="entry name" value="Multidrug efflux transporter AcrB pore domain like"/>
    <property type="match status" value="1"/>
</dbReference>
<evidence type="ECO:0000313" key="10">
    <source>
        <dbReference type="EMBL" id="AXX87570.1"/>
    </source>
</evidence>
<keyword evidence="5" id="KW-0997">Cell inner membrane</keyword>
<dbReference type="PANTHER" id="PTHR32063:SF11">
    <property type="entry name" value="CATION OR DRUG EFFLUX SYSTEM PROTEIN"/>
    <property type="match status" value="1"/>
</dbReference>
<evidence type="ECO:0000313" key="12">
    <source>
        <dbReference type="Proteomes" id="UP000224740"/>
    </source>
</evidence>
<dbReference type="EMBL" id="NXAO01000054">
    <property type="protein sequence ID" value="PHO14465.1"/>
    <property type="molecule type" value="Genomic_DNA"/>
</dbReference>
<name>A0A347TLU2_9BACT</name>
<sequence>MFSIFFINRPIFAKVISIFIVIVGVIALYLLPIAQFPQITPPTIQVSATYTGGSAQVVETSVTTPIEEQLNGIEGMIYMDSTSSSDGKSTINLYFESGYDLDVAAIDVQNRVSLATPILPDSVKQIGVTTKKKSTSMVQILTVESTNPQHDALFLSNFASINIAEELKRIDGVGDVQNLGERKYSMRIWINPDKLSNLNLSINEIIAAIKEQNTQAALGSIGSSPNSSSNKFQYTLTSKTKLESAKEFEDIIIKQNSDGSKVRIKDIARVELGAENYSWSAKLNNQATALLGIYQLPGANALEVAQEVAKKIDELKQRFPDGVEVNQTYDTTKFVEISIKEVIVTLFEALLLVLFVVYFFLQSFRTTIIPAIAIPVSLIGTFALLLAMDFSINTLTLFGLILAIGIVVDDAIIVVENVESNLEKNPDLSVKEATKIAMKEVFAPVISTTLVLLAVFVPVTFIPGISGALYQQFATTIAFAVIISSINALTLSPALCATLLKRKQKNKQEDKKGIIFEKFDNALESFKKVYKKTLEKLIKFWYIAALVYALLLGATYYAFQTLPTGFIPNEDQGTLVASVSLQAGTTLNKTEDTTEKIVQLIKETKGVRDVISVAGFDLISGALDSSRATVFLVLEDWEKRTTKDTSIDAITNIVNQKANEQIKTASVRVFNMPSIPGISAVGGFEVKLQNLQAINIKDFEKKAKDFIQKLNEHEAIMMAYTSFNSSYPQYYIDINRDKVATLDLKLNEVFSVLQTYLGSLYVNDFNKYGKTYRVFLQADQDYRTEKNSINNFFVKSTKGDIVPLSAIVDIKRTSGVSTITHFNSYQSIAINGVHNVKGGYSSGDAISAIEQIAKETLGSEVGYEFAGMSLQEKEAGNAAMYIFLLSILMVFLFLSAQYESWMMPFMIMLPIPTVMFGALGANMLAGLLNNTYTQIGLVLLIGMSSKNAILIVEFAKDLREQGQSIVEAAINASLLRLRAILMTIFSFLLGILPLVFASGAGAVSRQSLGTAVFGGMVMSTFLTLLLTPVLFVVLQRLREKKGKINE</sequence>
<evidence type="ECO:0000256" key="2">
    <source>
        <dbReference type="ARBA" id="ARBA00010942"/>
    </source>
</evidence>
<dbReference type="GO" id="GO:0042910">
    <property type="term" value="F:xenobiotic transmembrane transporter activity"/>
    <property type="evidence" value="ECO:0007669"/>
    <property type="project" value="TreeGrafter"/>
</dbReference>
<dbReference type="GO" id="GO:0015562">
    <property type="term" value="F:efflux transmembrane transporter activity"/>
    <property type="evidence" value="ECO:0007669"/>
    <property type="project" value="InterPro"/>
</dbReference>
<dbReference type="InterPro" id="IPR027463">
    <property type="entry name" value="AcrB_DN_DC_subdom"/>
</dbReference>
<gene>
    <name evidence="10" type="ORF">AMRN_1843</name>
    <name evidence="11" type="ORF">CPH92_11675</name>
</gene>
<organism evidence="10 13">
    <name type="scientific">Malaciobacter marinus</name>
    <dbReference type="NCBI Taxonomy" id="505249"/>
    <lineage>
        <taxon>Bacteria</taxon>
        <taxon>Pseudomonadati</taxon>
        <taxon>Campylobacterota</taxon>
        <taxon>Epsilonproteobacteria</taxon>
        <taxon>Campylobacterales</taxon>
        <taxon>Arcobacteraceae</taxon>
        <taxon>Malaciobacter</taxon>
    </lineage>
</organism>
<evidence type="ECO:0000256" key="7">
    <source>
        <dbReference type="ARBA" id="ARBA00022989"/>
    </source>
</evidence>
<feature type="transmembrane region" description="Helical" evidence="9">
    <location>
        <begin position="342"/>
        <end position="361"/>
    </location>
</feature>
<feature type="transmembrane region" description="Helical" evidence="9">
    <location>
        <begin position="441"/>
        <end position="465"/>
    </location>
</feature>
<dbReference type="AlphaFoldDB" id="A0A347TLU2"/>
<dbReference type="Gene3D" id="3.30.70.1430">
    <property type="entry name" value="Multidrug efflux transporter AcrB pore domain"/>
    <property type="match status" value="2"/>
</dbReference>
<dbReference type="SUPFAM" id="SSF82866">
    <property type="entry name" value="Multidrug efflux transporter AcrB transmembrane domain"/>
    <property type="match status" value="2"/>
</dbReference>
<dbReference type="PANTHER" id="PTHR32063">
    <property type="match status" value="1"/>
</dbReference>
<dbReference type="Proteomes" id="UP000264693">
    <property type="component" value="Chromosome"/>
</dbReference>
<feature type="transmembrane region" description="Helical" evidence="9">
    <location>
        <begin position="1008"/>
        <end position="1034"/>
    </location>
</feature>
<keyword evidence="8 9" id="KW-0472">Membrane</keyword>